<dbReference type="Proteomes" id="UP000314982">
    <property type="component" value="Unassembled WGS sequence"/>
</dbReference>
<proteinExistence type="predicted"/>
<keyword evidence="1" id="KW-0812">Transmembrane</keyword>
<feature type="transmembrane region" description="Helical" evidence="1">
    <location>
        <begin position="205"/>
        <end position="223"/>
    </location>
</feature>
<evidence type="ECO:0000313" key="2">
    <source>
        <dbReference type="Ensembl" id="ENSHHUP00000066732.1"/>
    </source>
</evidence>
<protein>
    <recommendedName>
        <fullName evidence="4">Tc1-like transposase DDE domain-containing protein</fullName>
    </recommendedName>
</protein>
<name>A0A4W5PT20_9TELE</name>
<keyword evidence="1" id="KW-1133">Transmembrane helix</keyword>
<reference evidence="3" key="1">
    <citation type="submission" date="2018-06" db="EMBL/GenBank/DDBJ databases">
        <title>Genome assembly of Danube salmon.</title>
        <authorList>
            <person name="Macqueen D.J."/>
            <person name="Gundappa M.K."/>
        </authorList>
    </citation>
    <scope>NUCLEOTIDE SEQUENCE [LARGE SCALE GENOMIC DNA]</scope>
</reference>
<reference evidence="2" key="2">
    <citation type="submission" date="2025-08" db="UniProtKB">
        <authorList>
            <consortium name="Ensembl"/>
        </authorList>
    </citation>
    <scope>IDENTIFICATION</scope>
</reference>
<evidence type="ECO:0000313" key="3">
    <source>
        <dbReference type="Proteomes" id="UP000314982"/>
    </source>
</evidence>
<dbReference type="GO" id="GO:0003676">
    <property type="term" value="F:nucleic acid binding"/>
    <property type="evidence" value="ECO:0007669"/>
    <property type="project" value="InterPro"/>
</dbReference>
<organism evidence="2 3">
    <name type="scientific">Hucho hucho</name>
    <name type="common">huchen</name>
    <dbReference type="NCBI Taxonomy" id="62062"/>
    <lineage>
        <taxon>Eukaryota</taxon>
        <taxon>Metazoa</taxon>
        <taxon>Chordata</taxon>
        <taxon>Craniata</taxon>
        <taxon>Vertebrata</taxon>
        <taxon>Euteleostomi</taxon>
        <taxon>Actinopterygii</taxon>
        <taxon>Neopterygii</taxon>
        <taxon>Teleostei</taxon>
        <taxon>Protacanthopterygii</taxon>
        <taxon>Salmoniformes</taxon>
        <taxon>Salmonidae</taxon>
        <taxon>Salmoninae</taxon>
        <taxon>Hucho</taxon>
    </lineage>
</organism>
<dbReference type="Ensembl" id="ENSHHUT00000068985.1">
    <property type="protein sequence ID" value="ENSHHUP00000066732.1"/>
    <property type="gene ID" value="ENSHHUG00000039355.1"/>
</dbReference>
<keyword evidence="1" id="KW-0472">Membrane</keyword>
<evidence type="ECO:0000256" key="1">
    <source>
        <dbReference type="SAM" id="Phobius"/>
    </source>
</evidence>
<dbReference type="InterPro" id="IPR036397">
    <property type="entry name" value="RNaseH_sf"/>
</dbReference>
<dbReference type="AlphaFoldDB" id="A0A4W5PT20"/>
<sequence>MVWGGVSQHYQTELVVIAGNLNAVRYREDILLPHVVPFLQAHPDMTLQHDNATSHTAHSVCDRNFGVLQWPAKSPDLIPIEQVWDLLDRRVRTRAIPPRNLQVPWWKSGVTSHSKNCDIPRYTITLFQHSISPSFSMVYHPLSAWYITLYQHGISPSFSMVYRPLSAWYITLYQHGISPSWVFPKNLLQDYSMFKTQQQEFSPPLGALLTSLLCFMTFTGYLWHHISTLRYCF</sequence>
<dbReference type="GeneTree" id="ENSGT01150000287018"/>
<accession>A0A4W5PT20</accession>
<reference evidence="2" key="3">
    <citation type="submission" date="2025-09" db="UniProtKB">
        <authorList>
            <consortium name="Ensembl"/>
        </authorList>
    </citation>
    <scope>IDENTIFICATION</scope>
</reference>
<keyword evidence="3" id="KW-1185">Reference proteome</keyword>
<dbReference type="Gene3D" id="3.30.420.10">
    <property type="entry name" value="Ribonuclease H-like superfamily/Ribonuclease H"/>
    <property type="match status" value="1"/>
</dbReference>
<evidence type="ECO:0008006" key="4">
    <source>
        <dbReference type="Google" id="ProtNLM"/>
    </source>
</evidence>